<sequence>MSNIHSKTPATLNLEGHDDVPVGQSTSSANDSTSYTATRRALTAIPSLSRVLLESNFQLDPDIATDRAEAERHERAENGIHANSPGYSNTALAVASAGDAGSSVQITPSGPYFRQGSPDGPSLGQNSHTDSLSSALTPTESPFSDPIPPERRSTPSTDKSRTELSTSNSSVVPGGYSYGDFIGEIRAENAQSSSLSNGRNESTHDARAITATLTSTVVRRHTSMPSLRSSSGTTGRSTVIPRMPNVQSTFYARPRVTLEEIDASSAEAGEFENEDLAPVQTLPDLPPRREPPANTTLDRFGRWLVNNFHAAPNLTPQVNVGMSTFHGSNATASEPRLLSTDRANQGQQQQQQQQQQ</sequence>
<feature type="region of interest" description="Disordered" evidence="1">
    <location>
        <begin position="101"/>
        <end position="173"/>
    </location>
</feature>
<evidence type="ECO:0000313" key="2">
    <source>
        <dbReference type="EMBL" id="KAF3033275.1"/>
    </source>
</evidence>
<gene>
    <name evidence="2" type="ORF">E8E12_004717</name>
</gene>
<feature type="region of interest" description="Disordered" evidence="1">
    <location>
        <begin position="1"/>
        <end position="35"/>
    </location>
</feature>
<dbReference type="EMBL" id="SWKV01000084">
    <property type="protein sequence ID" value="KAF3033275.1"/>
    <property type="molecule type" value="Genomic_DNA"/>
</dbReference>
<evidence type="ECO:0000256" key="1">
    <source>
        <dbReference type="SAM" id="MobiDB-lite"/>
    </source>
</evidence>
<feature type="compositionally biased region" description="Polar residues" evidence="1">
    <location>
        <begin position="1"/>
        <end position="11"/>
    </location>
</feature>
<reference evidence="2" key="1">
    <citation type="submission" date="2019-04" db="EMBL/GenBank/DDBJ databases">
        <title>Sequencing of skin fungus with MAO and IRED activity.</title>
        <authorList>
            <person name="Marsaioli A.J."/>
            <person name="Bonatto J.M.C."/>
            <person name="Reis Junior O."/>
        </authorList>
    </citation>
    <scope>NUCLEOTIDE SEQUENCE</scope>
    <source>
        <strain evidence="2">28M1</strain>
    </source>
</reference>
<protein>
    <submittedName>
        <fullName evidence="2">Uncharacterized protein</fullName>
    </submittedName>
</protein>
<feature type="compositionally biased region" description="Basic and acidic residues" evidence="1">
    <location>
        <begin position="148"/>
        <end position="162"/>
    </location>
</feature>
<keyword evidence="3" id="KW-1185">Reference proteome</keyword>
<feature type="compositionally biased region" description="Polar residues" evidence="1">
    <location>
        <begin position="123"/>
        <end position="142"/>
    </location>
</feature>
<feature type="compositionally biased region" description="Basic and acidic residues" evidence="1">
    <location>
        <begin position="67"/>
        <end position="78"/>
    </location>
</feature>
<organism evidence="2 3">
    <name type="scientific">Didymella heteroderae</name>
    <dbReference type="NCBI Taxonomy" id="1769908"/>
    <lineage>
        <taxon>Eukaryota</taxon>
        <taxon>Fungi</taxon>
        <taxon>Dikarya</taxon>
        <taxon>Ascomycota</taxon>
        <taxon>Pezizomycotina</taxon>
        <taxon>Dothideomycetes</taxon>
        <taxon>Pleosporomycetidae</taxon>
        <taxon>Pleosporales</taxon>
        <taxon>Pleosporineae</taxon>
        <taxon>Didymellaceae</taxon>
        <taxon>Didymella</taxon>
    </lineage>
</organism>
<feature type="region of interest" description="Disordered" evidence="1">
    <location>
        <begin position="67"/>
        <end position="86"/>
    </location>
</feature>
<comment type="caution">
    <text evidence="2">The sequence shown here is derived from an EMBL/GenBank/DDBJ whole genome shotgun (WGS) entry which is preliminary data.</text>
</comment>
<dbReference type="Proteomes" id="UP000758155">
    <property type="component" value="Unassembled WGS sequence"/>
</dbReference>
<name>A0A9P4WI78_9PLEO</name>
<accession>A0A9P4WI78</accession>
<proteinExistence type="predicted"/>
<evidence type="ECO:0000313" key="3">
    <source>
        <dbReference type="Proteomes" id="UP000758155"/>
    </source>
</evidence>
<dbReference type="AlphaFoldDB" id="A0A9P4WI78"/>
<feature type="compositionally biased region" description="Polar residues" evidence="1">
    <location>
        <begin position="23"/>
        <end position="35"/>
    </location>
</feature>